<dbReference type="eggNOG" id="ENOG502ZR4X">
    <property type="taxonomic scope" value="Bacteria"/>
</dbReference>
<proteinExistence type="predicted"/>
<keyword evidence="1" id="KW-1133">Transmembrane helix</keyword>
<gene>
    <name evidence="2" type="ORF">I573_01191</name>
</gene>
<keyword evidence="1" id="KW-0812">Transmembrane</keyword>
<dbReference type="PATRIC" id="fig|1140003.3.peg.1440"/>
<comment type="caution">
    <text evidence="2">The sequence shown here is derived from an EMBL/GenBank/DDBJ whole genome shotgun (WGS) entry which is preliminary data.</text>
</comment>
<accession>S0KR19</accession>
<feature type="transmembrane region" description="Helical" evidence="1">
    <location>
        <begin position="6"/>
        <end position="24"/>
    </location>
</feature>
<dbReference type="RefSeq" id="WP_016185935.1">
    <property type="nucleotide sequence ID" value="NZ_ASWO01000005.1"/>
</dbReference>
<evidence type="ECO:0000313" key="2">
    <source>
        <dbReference type="EMBL" id="EOT83471.1"/>
    </source>
</evidence>
<keyword evidence="3" id="KW-1185">Reference proteome</keyword>
<evidence type="ECO:0000256" key="1">
    <source>
        <dbReference type="SAM" id="Phobius"/>
    </source>
</evidence>
<sequence>MFYTGLMALLAFIVGLIWLITSFVSSKPKRFPLLFLAFASFTFLLSISVVPKSSSTILQSETLSASVSKLSQTANERLATLLHTTRSKELPYIQSASVSLYENGEVRHIQLNVTEKWHTLSESEKIQYVRFIQSLGRSFVNKSRMPFMQIHSGQEVVARSGAQDPNSFHFFN</sequence>
<feature type="transmembrane region" description="Helical" evidence="1">
    <location>
        <begin position="31"/>
        <end position="50"/>
    </location>
</feature>
<reference evidence="2 3" key="1">
    <citation type="submission" date="2013-03" db="EMBL/GenBank/DDBJ databases">
        <title>The Genome Sequence of Enterococcus sulfureus ATCC_49903 (PacBio/Illumina hybrid assembly).</title>
        <authorList>
            <consortium name="The Broad Institute Genomics Platform"/>
            <consortium name="The Broad Institute Genome Sequencing Center for Infectious Disease"/>
            <person name="Earl A."/>
            <person name="Russ C."/>
            <person name="Gilmore M."/>
            <person name="Surin D."/>
            <person name="Walker B."/>
            <person name="Young S."/>
            <person name="Zeng Q."/>
            <person name="Gargeya S."/>
            <person name="Fitzgerald M."/>
            <person name="Haas B."/>
            <person name="Abouelleil A."/>
            <person name="Allen A.W."/>
            <person name="Alvarado L."/>
            <person name="Arachchi H.M."/>
            <person name="Berlin A.M."/>
            <person name="Chapman S.B."/>
            <person name="Gainer-Dewar J."/>
            <person name="Goldberg J."/>
            <person name="Griggs A."/>
            <person name="Gujja S."/>
            <person name="Hansen M."/>
            <person name="Howarth C."/>
            <person name="Imamovic A."/>
            <person name="Ireland A."/>
            <person name="Larimer J."/>
            <person name="McCowan C."/>
            <person name="Murphy C."/>
            <person name="Pearson M."/>
            <person name="Poon T.W."/>
            <person name="Priest M."/>
            <person name="Roberts A."/>
            <person name="Saif S."/>
            <person name="Shea T."/>
            <person name="Sisk P."/>
            <person name="Sykes S."/>
            <person name="Wortman J."/>
            <person name="Nusbaum C."/>
            <person name="Birren B."/>
        </authorList>
    </citation>
    <scope>NUCLEOTIDE SEQUENCE [LARGE SCALE GENOMIC DNA]</scope>
    <source>
        <strain evidence="2 3">ATCC 49903</strain>
    </source>
</reference>
<evidence type="ECO:0000313" key="3">
    <source>
        <dbReference type="Proteomes" id="UP000015961"/>
    </source>
</evidence>
<dbReference type="Proteomes" id="UP000015961">
    <property type="component" value="Unassembled WGS sequence"/>
</dbReference>
<protein>
    <submittedName>
        <fullName evidence="2">Uncharacterized protein</fullName>
    </submittedName>
</protein>
<dbReference type="AlphaFoldDB" id="S0KR19"/>
<name>S0KR19_9ENTE</name>
<keyword evidence="1" id="KW-0472">Membrane</keyword>
<organism evidence="2 3">
    <name type="scientific">Enterococcus sulfureus ATCC 49903</name>
    <dbReference type="NCBI Taxonomy" id="1140003"/>
    <lineage>
        <taxon>Bacteria</taxon>
        <taxon>Bacillati</taxon>
        <taxon>Bacillota</taxon>
        <taxon>Bacilli</taxon>
        <taxon>Lactobacillales</taxon>
        <taxon>Enterococcaceae</taxon>
        <taxon>Enterococcus</taxon>
    </lineage>
</organism>
<dbReference type="EMBL" id="ASWO01000005">
    <property type="protein sequence ID" value="EOT83471.1"/>
    <property type="molecule type" value="Genomic_DNA"/>
</dbReference>